<keyword evidence="3" id="KW-0813">Transport</keyword>
<dbReference type="EMBL" id="CP092873">
    <property type="protein sequence ID" value="UYV74084.1"/>
    <property type="molecule type" value="Genomic_DNA"/>
</dbReference>
<gene>
    <name evidence="9" type="ORF">LAZ67_11002061</name>
</gene>
<evidence type="ECO:0000313" key="10">
    <source>
        <dbReference type="Proteomes" id="UP001235939"/>
    </source>
</evidence>
<evidence type="ECO:0000256" key="7">
    <source>
        <dbReference type="ARBA" id="ARBA00023136"/>
    </source>
</evidence>
<keyword evidence="5" id="KW-0769">Symport</keyword>
<protein>
    <submittedName>
        <fullName evidence="9">SLC6A1</fullName>
    </submittedName>
</protein>
<dbReference type="PANTHER" id="PTHR11616:SF265">
    <property type="entry name" value="TRANSPORTER"/>
    <property type="match status" value="1"/>
</dbReference>
<keyword evidence="7 8" id="KW-0472">Membrane</keyword>
<evidence type="ECO:0000313" key="9">
    <source>
        <dbReference type="EMBL" id="UYV74084.1"/>
    </source>
</evidence>
<evidence type="ECO:0000256" key="6">
    <source>
        <dbReference type="ARBA" id="ARBA00022989"/>
    </source>
</evidence>
<keyword evidence="6 8" id="KW-1133">Transmembrane helix</keyword>
<evidence type="ECO:0000256" key="4">
    <source>
        <dbReference type="ARBA" id="ARBA00022692"/>
    </source>
</evidence>
<sequence>MQFEPVRCHNEDLMTLFPKILLEFYTSTELRRTFKVVMLSISLDIKNSGVFLFSLVQYKRLDYIGYVYPVWGEVVGLMLAFSSMLCIPGYAIYKYYVTPGTFRQVDSPHSTIIDSADIVCMRCKLLFRPDIDIQSEIRKRQIRESGTNI</sequence>
<keyword evidence="4 8" id="KW-0812">Transmembrane</keyword>
<keyword evidence="10" id="KW-1185">Reference proteome</keyword>
<name>A0ABY6KYW9_9ARAC</name>
<evidence type="ECO:0000256" key="1">
    <source>
        <dbReference type="ARBA" id="ARBA00004141"/>
    </source>
</evidence>
<accession>A0ABY6KYW9</accession>
<dbReference type="SUPFAM" id="SSF161070">
    <property type="entry name" value="SNF-like"/>
    <property type="match status" value="1"/>
</dbReference>
<evidence type="ECO:0000256" key="8">
    <source>
        <dbReference type="SAM" id="Phobius"/>
    </source>
</evidence>
<dbReference type="Pfam" id="PF00209">
    <property type="entry name" value="SNF"/>
    <property type="match status" value="1"/>
</dbReference>
<dbReference type="InterPro" id="IPR037272">
    <property type="entry name" value="SNS_sf"/>
</dbReference>
<feature type="transmembrane region" description="Helical" evidence="8">
    <location>
        <begin position="70"/>
        <end position="93"/>
    </location>
</feature>
<reference evidence="9 10" key="1">
    <citation type="submission" date="2022-01" db="EMBL/GenBank/DDBJ databases">
        <title>A chromosomal length assembly of Cordylochernes scorpioides.</title>
        <authorList>
            <person name="Zeh D."/>
            <person name="Zeh J."/>
        </authorList>
    </citation>
    <scope>NUCLEOTIDE SEQUENCE [LARGE SCALE GENOMIC DNA]</scope>
    <source>
        <strain evidence="9">IN4F17</strain>
        <tissue evidence="9">Whole Body</tissue>
    </source>
</reference>
<evidence type="ECO:0000256" key="5">
    <source>
        <dbReference type="ARBA" id="ARBA00022847"/>
    </source>
</evidence>
<feature type="transmembrane region" description="Helical" evidence="8">
    <location>
        <begin position="36"/>
        <end position="58"/>
    </location>
</feature>
<evidence type="ECO:0000256" key="3">
    <source>
        <dbReference type="ARBA" id="ARBA00022448"/>
    </source>
</evidence>
<dbReference type="PANTHER" id="PTHR11616">
    <property type="entry name" value="SODIUM/CHLORIDE DEPENDENT TRANSPORTER"/>
    <property type="match status" value="1"/>
</dbReference>
<dbReference type="Proteomes" id="UP001235939">
    <property type="component" value="Chromosome 11"/>
</dbReference>
<dbReference type="InterPro" id="IPR000175">
    <property type="entry name" value="Na/ntran_symport"/>
</dbReference>
<comment type="subcellular location">
    <subcellularLocation>
        <location evidence="1">Membrane</location>
        <topology evidence="1">Multi-pass membrane protein</topology>
    </subcellularLocation>
</comment>
<comment type="similarity">
    <text evidence="2">Belongs to the sodium:neurotransmitter symporter (SNF) (TC 2.A.22) family.</text>
</comment>
<evidence type="ECO:0000256" key="2">
    <source>
        <dbReference type="ARBA" id="ARBA00006459"/>
    </source>
</evidence>
<organism evidence="9 10">
    <name type="scientific">Cordylochernes scorpioides</name>
    <dbReference type="NCBI Taxonomy" id="51811"/>
    <lineage>
        <taxon>Eukaryota</taxon>
        <taxon>Metazoa</taxon>
        <taxon>Ecdysozoa</taxon>
        <taxon>Arthropoda</taxon>
        <taxon>Chelicerata</taxon>
        <taxon>Arachnida</taxon>
        <taxon>Pseudoscorpiones</taxon>
        <taxon>Cheliferoidea</taxon>
        <taxon>Chernetidae</taxon>
        <taxon>Cordylochernes</taxon>
    </lineage>
</organism>
<proteinExistence type="inferred from homology"/>
<dbReference type="PROSITE" id="PS50267">
    <property type="entry name" value="NA_NEUROTRAN_SYMP_3"/>
    <property type="match status" value="1"/>
</dbReference>